<sequence length="407" mass="46284">MTVAQIRLPRKLVPVFSPARGAVQYRGARGGRGSGKSFNFAKMAAVWGYAEPLRILCTREFQASIRESFHAELKAAIASEPWLEGHYDVGVDYLKGKNGTEFIFRGLRQSVNTIKSLAKIDLTIVEEAEDVPEAAWLALEATVFRQPKSELWPIWNPRIDGSPVDLRFVKNPPANARIAELNWDDNPYFPPGLDTLRRREQERLDPNTYAHVWEGAYLTNSDKQVMGGKWAVEEFEPGADWEGPYQGGDFGFAQDPTAAVRCWIHSDCLYVSHEAFKEQLELDHTAEFVSRHIPDFAKHTTRWDNARPESISFLTRHGLPRSVAVDKWQGSVEDGIQFLRSFRKIIVHPRCKRLQQEMRLYSYKVDRNTGDILAVIVDAHNHGIDALRYAVTPMIKRGFKYGMLGVV</sequence>
<dbReference type="PANTHER" id="PTHR39184">
    <property type="match status" value="1"/>
</dbReference>
<reference evidence="3 4" key="1">
    <citation type="submission" date="2023-08" db="EMBL/GenBank/DDBJ databases">
        <title>Pathogen: clinical or host-associated sample.</title>
        <authorList>
            <person name="Hergert J."/>
            <person name="Casey R."/>
            <person name="Wagner J."/>
            <person name="Young E.L."/>
            <person name="Oakeson K.F."/>
        </authorList>
    </citation>
    <scope>NUCLEOTIDE SEQUENCE [LARGE SCALE GENOMIC DNA]</scope>
    <source>
        <strain evidence="3 4">UPHL-collab-2</strain>
    </source>
</reference>
<keyword evidence="4" id="KW-1185">Reference proteome</keyword>
<protein>
    <submittedName>
        <fullName evidence="3">Phage terminase large subunit</fullName>
    </submittedName>
</protein>
<dbReference type="PANTHER" id="PTHR39184:SF1">
    <property type="entry name" value="PBSX PHAGE TERMINASE LARGE SUBUNIT"/>
    <property type="match status" value="1"/>
</dbReference>
<feature type="domain" description="Phage terminase large subunit N-terminal" evidence="1">
    <location>
        <begin position="28"/>
        <end position="215"/>
    </location>
</feature>
<gene>
    <name evidence="3" type="ORF">Q9315_09755</name>
</gene>
<organism evidence="3 4">
    <name type="scientific">Shinella oryzae</name>
    <dbReference type="NCBI Taxonomy" id="2871820"/>
    <lineage>
        <taxon>Bacteria</taxon>
        <taxon>Pseudomonadati</taxon>
        <taxon>Pseudomonadota</taxon>
        <taxon>Alphaproteobacteria</taxon>
        <taxon>Hyphomicrobiales</taxon>
        <taxon>Rhizobiaceae</taxon>
        <taxon>Shinella</taxon>
    </lineage>
</organism>
<dbReference type="RefSeq" id="WP_306156821.1">
    <property type="nucleotide sequence ID" value="NZ_CP132314.1"/>
</dbReference>
<dbReference type="InterPro" id="IPR035412">
    <property type="entry name" value="Terminase_L_N"/>
</dbReference>
<evidence type="ECO:0000313" key="4">
    <source>
        <dbReference type="Proteomes" id="UP001225788"/>
    </source>
</evidence>
<evidence type="ECO:0000259" key="1">
    <source>
        <dbReference type="Pfam" id="PF04466"/>
    </source>
</evidence>
<dbReference type="Gene3D" id="3.30.420.280">
    <property type="match status" value="1"/>
</dbReference>
<feature type="domain" description="Phage terminase large subunit C-terminal" evidence="2">
    <location>
        <begin position="249"/>
        <end position="391"/>
    </location>
</feature>
<dbReference type="InterPro" id="IPR052380">
    <property type="entry name" value="Viral_DNA_packaging_terminase"/>
</dbReference>
<dbReference type="InterPro" id="IPR027417">
    <property type="entry name" value="P-loop_NTPase"/>
</dbReference>
<dbReference type="EMBL" id="CP132314">
    <property type="protein sequence ID" value="WLS01732.1"/>
    <property type="molecule type" value="Genomic_DNA"/>
</dbReference>
<dbReference type="Gene3D" id="3.40.50.300">
    <property type="entry name" value="P-loop containing nucleotide triphosphate hydrolases"/>
    <property type="match status" value="1"/>
</dbReference>
<accession>A0ABY9JZI3</accession>
<evidence type="ECO:0000259" key="2">
    <source>
        <dbReference type="Pfam" id="PF17288"/>
    </source>
</evidence>
<dbReference type="Pfam" id="PF04466">
    <property type="entry name" value="Terminase_3"/>
    <property type="match status" value="1"/>
</dbReference>
<dbReference type="Proteomes" id="UP001225788">
    <property type="component" value="Chromosome"/>
</dbReference>
<dbReference type="Pfam" id="PF17288">
    <property type="entry name" value="Terminase_3C"/>
    <property type="match status" value="1"/>
</dbReference>
<dbReference type="InterPro" id="IPR035413">
    <property type="entry name" value="Terminase_L_C"/>
</dbReference>
<proteinExistence type="predicted"/>
<evidence type="ECO:0000313" key="3">
    <source>
        <dbReference type="EMBL" id="WLS01732.1"/>
    </source>
</evidence>
<name>A0ABY9JZI3_9HYPH</name>